<evidence type="ECO:0000256" key="6">
    <source>
        <dbReference type="ARBA" id="ARBA00022723"/>
    </source>
</evidence>
<keyword evidence="9 11" id="KW-0378">Hydrolase</keyword>
<comment type="catalytic activity">
    <reaction evidence="1">
        <text>a ribonucleoside 3'-phosphate + H2O = a ribonucleoside + phosphate</text>
        <dbReference type="Rhea" id="RHEA:10144"/>
        <dbReference type="ChEBI" id="CHEBI:13197"/>
        <dbReference type="ChEBI" id="CHEBI:15377"/>
        <dbReference type="ChEBI" id="CHEBI:18254"/>
        <dbReference type="ChEBI" id="CHEBI:43474"/>
        <dbReference type="EC" id="3.1.3.6"/>
    </reaction>
</comment>
<comment type="caution">
    <text evidence="14">The sequence shown here is derived from an EMBL/GenBank/DDBJ whole genome shotgun (WGS) entry which is preliminary data.</text>
</comment>
<dbReference type="SUPFAM" id="SSF56300">
    <property type="entry name" value="Metallo-dependent phosphatases"/>
    <property type="match status" value="1"/>
</dbReference>
<dbReference type="InterPro" id="IPR006179">
    <property type="entry name" value="5_nucleotidase/apyrase"/>
</dbReference>
<protein>
    <submittedName>
        <fullName evidence="14">Bifunctional metallophosphatase/5'-nucleotidase</fullName>
    </submittedName>
</protein>
<dbReference type="PANTHER" id="PTHR11575:SF6">
    <property type="entry name" value="2',3'-CYCLIC-NUCLEOTIDE 2'-PHOSPHODIESTERASE_3'-NUCLEOTIDASE"/>
    <property type="match status" value="1"/>
</dbReference>
<dbReference type="InterPro" id="IPR041827">
    <property type="entry name" value="CpdB_N"/>
</dbReference>
<evidence type="ECO:0000256" key="2">
    <source>
        <dbReference type="ARBA" id="ARBA00001730"/>
    </source>
</evidence>
<dbReference type="Gene3D" id="3.60.21.10">
    <property type="match status" value="1"/>
</dbReference>
<comment type="subcellular location">
    <subcellularLocation>
        <location evidence="4">Cell envelope</location>
    </subcellularLocation>
</comment>
<evidence type="ECO:0000256" key="5">
    <source>
        <dbReference type="ARBA" id="ARBA00006654"/>
    </source>
</evidence>
<evidence type="ECO:0000256" key="8">
    <source>
        <dbReference type="ARBA" id="ARBA00022741"/>
    </source>
</evidence>
<comment type="catalytic activity">
    <reaction evidence="2">
        <text>a nucleoside 2',3'-cyclic phosphate + H2O = a nucleoside 3'-phosphate + H(+)</text>
        <dbReference type="Rhea" id="RHEA:19621"/>
        <dbReference type="ChEBI" id="CHEBI:15377"/>
        <dbReference type="ChEBI" id="CHEBI:15378"/>
        <dbReference type="ChEBI" id="CHEBI:66949"/>
        <dbReference type="ChEBI" id="CHEBI:66954"/>
        <dbReference type="EC" id="3.1.4.16"/>
    </reaction>
</comment>
<name>A0ABW4RUW9_9ACTN</name>
<evidence type="ECO:0000256" key="10">
    <source>
        <dbReference type="ARBA" id="ARBA00023268"/>
    </source>
</evidence>
<sequence>MRKVWASALSLALGASVLSASAAGAAPRSDRDLDITLLATTDVHGNVQNWDYFKNQPYQDKYGNQIGLAQAATAIQSVRDQQGADSVVVVDNGDALQGTPLTYFYAKQEPVTESGKDHPMAVAYNSIGYDANNIGNHEFNYGLPLLDAYRSDLDSPLLAANVVDAKTGTPRYTPYTVVTRKVKGNKPVKVGILGLTTPGSMVWDKANLEGQVRIEDMVRSAKKWVPKVRAAGADVVVVLSHSGQGGLSSYDPAATGLGVENVSDQIAREVPGIDALVMGHSHQEVAQQYITNEVTGQQVLMTQPKNWAQSVSDVTFTLSKVKGKWQVKQASAKLLQSKDYAPDAKVLAALKPYHDAAVGYVNQVIATSTQELSAAESRYKDTAILDYIQMVQTQAVKQALAGGQYADLPVLSIAAPFSRTAVFPQGDVTVRDMAGLYIYDNTLEAVVMSGAQVKDYLEFSAKYFAQVPAGTSFDPETMTQVQYNGQTVWDYNYDVMSGVDYTIDLSQPVGQRITDLTLNGAPVDPAQQFVVAVNNYRRSGGGNYPHISTAPVVHQQQQEIRQLLIDWAQTNKVIDPKDFYVPKWHLEVAGQPIG</sequence>
<dbReference type="CDD" id="cd07410">
    <property type="entry name" value="MPP_CpdB_N"/>
    <property type="match status" value="1"/>
</dbReference>
<dbReference type="Proteomes" id="UP001597326">
    <property type="component" value="Unassembled WGS sequence"/>
</dbReference>
<dbReference type="PROSITE" id="PS00785">
    <property type="entry name" value="5_NUCLEOTIDASE_1"/>
    <property type="match status" value="1"/>
</dbReference>
<evidence type="ECO:0000259" key="12">
    <source>
        <dbReference type="Pfam" id="PF00149"/>
    </source>
</evidence>
<evidence type="ECO:0000313" key="14">
    <source>
        <dbReference type="EMBL" id="MFD1890113.1"/>
    </source>
</evidence>
<keyword evidence="10" id="KW-0511">Multifunctional enzyme</keyword>
<evidence type="ECO:0000256" key="4">
    <source>
        <dbReference type="ARBA" id="ARBA00004196"/>
    </source>
</evidence>
<evidence type="ECO:0000259" key="13">
    <source>
        <dbReference type="Pfam" id="PF02872"/>
    </source>
</evidence>
<feature type="chain" id="PRO_5044987891" evidence="11">
    <location>
        <begin position="23"/>
        <end position="594"/>
    </location>
</feature>
<dbReference type="Pfam" id="PF00149">
    <property type="entry name" value="Metallophos"/>
    <property type="match status" value="1"/>
</dbReference>
<dbReference type="Pfam" id="PF02872">
    <property type="entry name" value="5_nucleotid_C"/>
    <property type="match status" value="1"/>
</dbReference>
<dbReference type="Gene3D" id="3.90.780.10">
    <property type="entry name" value="5'-Nucleotidase, C-terminal domain"/>
    <property type="match status" value="1"/>
</dbReference>
<feature type="domain" description="Calcineurin-like phosphoesterase" evidence="12">
    <location>
        <begin position="36"/>
        <end position="283"/>
    </location>
</feature>
<dbReference type="InterPro" id="IPR004843">
    <property type="entry name" value="Calcineurin-like_PHP"/>
</dbReference>
<dbReference type="EMBL" id="JBHUFZ010000016">
    <property type="protein sequence ID" value="MFD1890113.1"/>
    <property type="molecule type" value="Genomic_DNA"/>
</dbReference>
<comment type="cofactor">
    <cofactor evidence="3">
        <name>a divalent metal cation</name>
        <dbReference type="ChEBI" id="CHEBI:60240"/>
    </cofactor>
</comment>
<dbReference type="SUPFAM" id="SSF55816">
    <property type="entry name" value="5'-nucleotidase (syn. UDP-sugar hydrolase), C-terminal domain"/>
    <property type="match status" value="1"/>
</dbReference>
<keyword evidence="7 11" id="KW-0732">Signal</keyword>
<dbReference type="InterPro" id="IPR036907">
    <property type="entry name" value="5'-Nucleotdase_C_sf"/>
</dbReference>
<comment type="similarity">
    <text evidence="5 11">Belongs to the 5'-nucleotidase family.</text>
</comment>
<evidence type="ECO:0000256" key="3">
    <source>
        <dbReference type="ARBA" id="ARBA00001968"/>
    </source>
</evidence>
<keyword evidence="8 11" id="KW-0547">Nucleotide-binding</keyword>
<dbReference type="InterPro" id="IPR006146">
    <property type="entry name" value="5'-Nucleotdase_CS"/>
</dbReference>
<evidence type="ECO:0000256" key="1">
    <source>
        <dbReference type="ARBA" id="ARBA00000527"/>
    </source>
</evidence>
<organism evidence="14 15">
    <name type="scientific">Luteococcus peritonei</name>
    <dbReference type="NCBI Taxonomy" id="88874"/>
    <lineage>
        <taxon>Bacteria</taxon>
        <taxon>Bacillati</taxon>
        <taxon>Actinomycetota</taxon>
        <taxon>Actinomycetes</taxon>
        <taxon>Propionibacteriales</taxon>
        <taxon>Propionibacteriaceae</taxon>
        <taxon>Luteococcus</taxon>
    </lineage>
</organism>
<evidence type="ECO:0000256" key="9">
    <source>
        <dbReference type="ARBA" id="ARBA00022801"/>
    </source>
</evidence>
<dbReference type="PROSITE" id="PS00786">
    <property type="entry name" value="5_NUCLEOTIDASE_2"/>
    <property type="match status" value="1"/>
</dbReference>
<feature type="signal peptide" evidence="11">
    <location>
        <begin position="1"/>
        <end position="22"/>
    </location>
</feature>
<dbReference type="InterPro" id="IPR008334">
    <property type="entry name" value="5'-Nucleotdase_C"/>
</dbReference>
<gene>
    <name evidence="14" type="ORF">ACFSCS_07940</name>
</gene>
<proteinExistence type="inferred from homology"/>
<evidence type="ECO:0000256" key="7">
    <source>
        <dbReference type="ARBA" id="ARBA00022729"/>
    </source>
</evidence>
<accession>A0ABW4RUW9</accession>
<evidence type="ECO:0000313" key="15">
    <source>
        <dbReference type="Proteomes" id="UP001597326"/>
    </source>
</evidence>
<feature type="domain" description="5'-Nucleotidase C-terminal" evidence="13">
    <location>
        <begin position="364"/>
        <end position="547"/>
    </location>
</feature>
<dbReference type="PANTHER" id="PTHR11575">
    <property type="entry name" value="5'-NUCLEOTIDASE-RELATED"/>
    <property type="match status" value="1"/>
</dbReference>
<keyword evidence="15" id="KW-1185">Reference proteome</keyword>
<dbReference type="InterPro" id="IPR029052">
    <property type="entry name" value="Metallo-depent_PP-like"/>
</dbReference>
<reference evidence="15" key="1">
    <citation type="journal article" date="2019" name="Int. J. Syst. Evol. Microbiol.">
        <title>The Global Catalogue of Microorganisms (GCM) 10K type strain sequencing project: providing services to taxonomists for standard genome sequencing and annotation.</title>
        <authorList>
            <consortium name="The Broad Institute Genomics Platform"/>
            <consortium name="The Broad Institute Genome Sequencing Center for Infectious Disease"/>
            <person name="Wu L."/>
            <person name="Ma J."/>
        </authorList>
    </citation>
    <scope>NUCLEOTIDE SEQUENCE [LARGE SCALE GENOMIC DNA]</scope>
    <source>
        <strain evidence="15">CAIM 431</strain>
    </source>
</reference>
<evidence type="ECO:0000256" key="11">
    <source>
        <dbReference type="RuleBase" id="RU362119"/>
    </source>
</evidence>
<dbReference type="PRINTS" id="PR01607">
    <property type="entry name" value="APYRASEFAMLY"/>
</dbReference>
<dbReference type="RefSeq" id="WP_343873073.1">
    <property type="nucleotide sequence ID" value="NZ_BAAAIX010000013.1"/>
</dbReference>
<keyword evidence="6" id="KW-0479">Metal-binding</keyword>